<dbReference type="PANTHER" id="PTHR21039">
    <property type="entry name" value="HISTIDINOL PHOSPHATASE-RELATED"/>
    <property type="match status" value="1"/>
</dbReference>
<evidence type="ECO:0000256" key="6">
    <source>
        <dbReference type="ARBA" id="ARBA00023102"/>
    </source>
</evidence>
<dbReference type="GO" id="GO:0005737">
    <property type="term" value="C:cytoplasm"/>
    <property type="evidence" value="ECO:0007669"/>
    <property type="project" value="TreeGrafter"/>
</dbReference>
<dbReference type="NCBIfam" id="NF005596">
    <property type="entry name" value="PRK07328.1"/>
    <property type="match status" value="1"/>
</dbReference>
<dbReference type="InterPro" id="IPR016195">
    <property type="entry name" value="Pol/histidinol_Pase-like"/>
</dbReference>
<accession>B1I4P5</accession>
<evidence type="ECO:0000256" key="2">
    <source>
        <dbReference type="ARBA" id="ARBA00009152"/>
    </source>
</evidence>
<keyword evidence="5 8" id="KW-0378">Hydrolase</keyword>
<dbReference type="EC" id="3.1.3.15" evidence="3 8"/>
<dbReference type="Pfam" id="PF13263">
    <property type="entry name" value="PHP_C"/>
    <property type="match status" value="1"/>
</dbReference>
<dbReference type="eggNOG" id="COG1387">
    <property type="taxonomic scope" value="Bacteria"/>
</dbReference>
<dbReference type="RefSeq" id="WP_012302540.1">
    <property type="nucleotide sequence ID" value="NC_010424.1"/>
</dbReference>
<dbReference type="SUPFAM" id="SSF89550">
    <property type="entry name" value="PHP domain-like"/>
    <property type="match status" value="1"/>
</dbReference>
<comment type="catalytic activity">
    <reaction evidence="7 8">
        <text>L-histidinol phosphate + H2O = L-histidinol + phosphate</text>
        <dbReference type="Rhea" id="RHEA:14465"/>
        <dbReference type="ChEBI" id="CHEBI:15377"/>
        <dbReference type="ChEBI" id="CHEBI:43474"/>
        <dbReference type="ChEBI" id="CHEBI:57699"/>
        <dbReference type="ChEBI" id="CHEBI:57980"/>
        <dbReference type="EC" id="3.1.3.15"/>
    </reaction>
</comment>
<dbReference type="STRING" id="477974.Daud_1449"/>
<protein>
    <recommendedName>
        <fullName evidence="3 8">Histidinol-phosphatase</fullName>
        <shortName evidence="8">HolPase</shortName>
        <ecNumber evidence="3 8">3.1.3.15</ecNumber>
    </recommendedName>
</protein>
<dbReference type="HOGENOM" id="CLU_054611_2_0_9"/>
<dbReference type="EMBL" id="CP000860">
    <property type="protein sequence ID" value="ACA59955.1"/>
    <property type="molecule type" value="Genomic_DNA"/>
</dbReference>
<dbReference type="CDD" id="cd12110">
    <property type="entry name" value="PHP_HisPPase_Hisj_like"/>
    <property type="match status" value="1"/>
</dbReference>
<evidence type="ECO:0000256" key="1">
    <source>
        <dbReference type="ARBA" id="ARBA00004970"/>
    </source>
</evidence>
<feature type="domain" description="PHP" evidence="9">
    <location>
        <begin position="4"/>
        <end position="197"/>
    </location>
</feature>
<proteinExistence type="inferred from homology"/>
<dbReference type="NCBIfam" id="TIGR01856">
    <property type="entry name" value="hisJ_fam"/>
    <property type="match status" value="1"/>
</dbReference>
<dbReference type="PANTHER" id="PTHR21039:SF0">
    <property type="entry name" value="HISTIDINOL-PHOSPHATASE"/>
    <property type="match status" value="1"/>
</dbReference>
<dbReference type="GO" id="GO:0004401">
    <property type="term" value="F:histidinol-phosphatase activity"/>
    <property type="evidence" value="ECO:0007669"/>
    <property type="project" value="UniProtKB-UniRule"/>
</dbReference>
<dbReference type="InterPro" id="IPR010140">
    <property type="entry name" value="Histidinol_P_phosphatase_HisJ"/>
</dbReference>
<keyword evidence="11" id="KW-1185">Reference proteome</keyword>
<comment type="similarity">
    <text evidence="2 8">Belongs to the PHP hydrolase family. HisK subfamily.</text>
</comment>
<gene>
    <name evidence="10" type="ordered locus">Daud_1449</name>
</gene>
<dbReference type="AlphaFoldDB" id="B1I4P5"/>
<evidence type="ECO:0000256" key="4">
    <source>
        <dbReference type="ARBA" id="ARBA00022605"/>
    </source>
</evidence>
<dbReference type="GO" id="GO:0000105">
    <property type="term" value="P:L-histidine biosynthetic process"/>
    <property type="evidence" value="ECO:0007669"/>
    <property type="project" value="UniProtKB-UniRule"/>
</dbReference>
<evidence type="ECO:0000256" key="7">
    <source>
        <dbReference type="ARBA" id="ARBA00049158"/>
    </source>
</evidence>
<keyword evidence="6 8" id="KW-0368">Histidine biosynthesis</keyword>
<evidence type="ECO:0000256" key="8">
    <source>
        <dbReference type="RuleBase" id="RU366003"/>
    </source>
</evidence>
<dbReference type="Proteomes" id="UP000008544">
    <property type="component" value="Chromosome"/>
</dbReference>
<reference evidence="10 11" key="2">
    <citation type="journal article" date="2008" name="Science">
        <title>Environmental genomics reveals a single-species ecosystem deep within Earth.</title>
        <authorList>
            <person name="Chivian D."/>
            <person name="Brodie E.L."/>
            <person name="Alm E.J."/>
            <person name="Culley D.E."/>
            <person name="Dehal P.S."/>
            <person name="Desantis T.Z."/>
            <person name="Gihring T.M."/>
            <person name="Lapidus A."/>
            <person name="Lin L.H."/>
            <person name="Lowry S.R."/>
            <person name="Moser D.P."/>
            <person name="Richardson P.M."/>
            <person name="Southam G."/>
            <person name="Wanger G."/>
            <person name="Pratt L.M."/>
            <person name="Andersen G.L."/>
            <person name="Hazen T.C."/>
            <person name="Brockman F.J."/>
            <person name="Arkin A.P."/>
            <person name="Onstott T.C."/>
        </authorList>
    </citation>
    <scope>NUCLEOTIDE SEQUENCE [LARGE SCALE GENOMIC DNA]</scope>
    <source>
        <strain evidence="10 11">MP104C</strain>
    </source>
</reference>
<evidence type="ECO:0000256" key="3">
    <source>
        <dbReference type="ARBA" id="ARBA00013085"/>
    </source>
</evidence>
<dbReference type="Pfam" id="PF02811">
    <property type="entry name" value="PHP"/>
    <property type="match status" value="1"/>
</dbReference>
<reference evidence="11" key="1">
    <citation type="submission" date="2007-10" db="EMBL/GenBank/DDBJ databases">
        <title>Complete sequence of chromosome of Desulforudis audaxviator MP104C.</title>
        <authorList>
            <person name="Copeland A."/>
            <person name="Lucas S."/>
            <person name="Lapidus A."/>
            <person name="Barry K."/>
            <person name="Glavina del Rio T."/>
            <person name="Dalin E."/>
            <person name="Tice H."/>
            <person name="Bruce D."/>
            <person name="Pitluck S."/>
            <person name="Lowry S.R."/>
            <person name="Larimer F."/>
            <person name="Land M.L."/>
            <person name="Hauser L."/>
            <person name="Kyrpides N."/>
            <person name="Ivanova N.N."/>
            <person name="Richardson P."/>
        </authorList>
    </citation>
    <scope>NUCLEOTIDE SEQUENCE [LARGE SCALE GENOMIC DNA]</scope>
    <source>
        <strain evidence="11">MP104C</strain>
    </source>
</reference>
<name>B1I4P5_DESAP</name>
<comment type="pathway">
    <text evidence="1 8">Amino-acid biosynthesis; L-histidine biosynthesis; L-histidine from 5-phospho-alpha-D-ribose 1-diphosphate: step 8/9.</text>
</comment>
<dbReference type="KEGG" id="dau:Daud_1449"/>
<evidence type="ECO:0000259" key="9">
    <source>
        <dbReference type="Pfam" id="PF02811"/>
    </source>
</evidence>
<evidence type="ECO:0000313" key="11">
    <source>
        <dbReference type="Proteomes" id="UP000008544"/>
    </source>
</evidence>
<evidence type="ECO:0000313" key="10">
    <source>
        <dbReference type="EMBL" id="ACA59955.1"/>
    </source>
</evidence>
<sequence>MPIDYHLHTFRCGHARGRMADYVRAARERGLREIGFADHIPLYFCPLQRRPPALAMTESELPQYVDDVLALRAANPDLPVRLGIEADYVPGREAELAALLSKYPFDYVLGSIHYIDGWGFDQPGLRAGYRNWDPDALYRRYFLLVQEAARSGLFDVLAHPDLLKKFDYRPRGDLTRLYRETALVIAGAGACVEVNTAGLRAPAAEIYPHPAFLAACRELNIPVTLGSDAHDPEEVGFGYPEAVALLRRAGYDQLAVFRERERRLIPL</sequence>
<dbReference type="UniPathway" id="UPA00031">
    <property type="reaction ID" value="UER00013"/>
</dbReference>
<organism evidence="10 11">
    <name type="scientific">Desulforudis audaxviator (strain MP104C)</name>
    <dbReference type="NCBI Taxonomy" id="477974"/>
    <lineage>
        <taxon>Bacteria</taxon>
        <taxon>Bacillati</taxon>
        <taxon>Bacillota</taxon>
        <taxon>Clostridia</taxon>
        <taxon>Thermoanaerobacterales</taxon>
        <taxon>Candidatus Desulforudaceae</taxon>
        <taxon>Candidatus Desulforudis</taxon>
    </lineage>
</organism>
<dbReference type="Gene3D" id="3.20.20.140">
    <property type="entry name" value="Metal-dependent hydrolases"/>
    <property type="match status" value="1"/>
</dbReference>
<evidence type="ECO:0000256" key="5">
    <source>
        <dbReference type="ARBA" id="ARBA00022801"/>
    </source>
</evidence>
<keyword evidence="4 8" id="KW-0028">Amino-acid biosynthesis</keyword>
<dbReference type="InterPro" id="IPR004013">
    <property type="entry name" value="PHP_dom"/>
</dbReference>
<dbReference type="OrthoDB" id="9775255at2"/>